<keyword evidence="2" id="KW-0812">Transmembrane</keyword>
<name>A0A3P9DRU7_9CICH</name>
<reference evidence="3" key="2">
    <citation type="submission" date="2025-08" db="UniProtKB">
        <authorList>
            <consortium name="Ensembl"/>
        </authorList>
    </citation>
    <scope>IDENTIFICATION</scope>
</reference>
<feature type="compositionally biased region" description="Basic and acidic residues" evidence="1">
    <location>
        <begin position="1"/>
        <end position="10"/>
    </location>
</feature>
<evidence type="ECO:0000256" key="1">
    <source>
        <dbReference type="SAM" id="MobiDB-lite"/>
    </source>
</evidence>
<proteinExistence type="predicted"/>
<reference evidence="3 4" key="1">
    <citation type="journal article" date="2014" name="Nature">
        <title>The genomic substrate for adaptive radiation in African cichlid fish.</title>
        <authorList>
            <person name="Brawand D."/>
            <person name="Wagner C.E."/>
            <person name="Li Y.I."/>
            <person name="Malinsky M."/>
            <person name="Keller I."/>
            <person name="Fan S."/>
            <person name="Simakov O."/>
            <person name="Ng A.Y."/>
            <person name="Lim Z.W."/>
            <person name="Bezault E."/>
            <person name="Turner-Maier J."/>
            <person name="Johnson J."/>
            <person name="Alcazar R."/>
            <person name="Noh H.J."/>
            <person name="Russell P."/>
            <person name="Aken B."/>
            <person name="Alfoldi J."/>
            <person name="Amemiya C."/>
            <person name="Azzouzi N."/>
            <person name="Baroiller J.F."/>
            <person name="Barloy-Hubler F."/>
            <person name="Berlin A."/>
            <person name="Bloomquist R."/>
            <person name="Carleton K.L."/>
            <person name="Conte M.A."/>
            <person name="D'Cotta H."/>
            <person name="Eshel O."/>
            <person name="Gaffney L."/>
            <person name="Galibert F."/>
            <person name="Gante H.F."/>
            <person name="Gnerre S."/>
            <person name="Greuter L."/>
            <person name="Guyon R."/>
            <person name="Haddad N.S."/>
            <person name="Haerty W."/>
            <person name="Harris R.M."/>
            <person name="Hofmann H.A."/>
            <person name="Hourlier T."/>
            <person name="Hulata G."/>
            <person name="Jaffe D.B."/>
            <person name="Lara M."/>
            <person name="Lee A.P."/>
            <person name="MacCallum I."/>
            <person name="Mwaiko S."/>
            <person name="Nikaido M."/>
            <person name="Nishihara H."/>
            <person name="Ozouf-Costaz C."/>
            <person name="Penman D.J."/>
            <person name="Przybylski D."/>
            <person name="Rakotomanga M."/>
            <person name="Renn S.C.P."/>
            <person name="Ribeiro F.J."/>
            <person name="Ron M."/>
            <person name="Salzburger W."/>
            <person name="Sanchez-Pulido L."/>
            <person name="Santos M.E."/>
            <person name="Searle S."/>
            <person name="Sharpe T."/>
            <person name="Swofford R."/>
            <person name="Tan F.J."/>
            <person name="Williams L."/>
            <person name="Young S."/>
            <person name="Yin S."/>
            <person name="Okada N."/>
            <person name="Kocher T.D."/>
            <person name="Miska E.A."/>
            <person name="Lander E.S."/>
            <person name="Venkatesh B."/>
            <person name="Fernald R.D."/>
            <person name="Meyer A."/>
            <person name="Ponting C.P."/>
            <person name="Streelman J.T."/>
            <person name="Lindblad-Toh K."/>
            <person name="Seehausen O."/>
            <person name="Di Palma F."/>
        </authorList>
    </citation>
    <scope>NUCLEOTIDE SEQUENCE</scope>
</reference>
<feature type="region of interest" description="Disordered" evidence="1">
    <location>
        <begin position="1"/>
        <end position="38"/>
    </location>
</feature>
<dbReference type="Proteomes" id="UP000265160">
    <property type="component" value="LG13"/>
</dbReference>
<protein>
    <submittedName>
        <fullName evidence="3">Uncharacterized protein</fullName>
    </submittedName>
</protein>
<keyword evidence="2" id="KW-1133">Transmembrane helix</keyword>
<dbReference type="Ensembl" id="ENSMZET00005038264.1">
    <property type="protein sequence ID" value="ENSMZEP00005036972.1"/>
    <property type="gene ID" value="ENSMZEG00005027556.1"/>
</dbReference>
<feature type="transmembrane region" description="Helical" evidence="2">
    <location>
        <begin position="148"/>
        <end position="171"/>
    </location>
</feature>
<keyword evidence="2" id="KW-0472">Membrane</keyword>
<feature type="compositionally biased region" description="Basic and acidic residues" evidence="1">
    <location>
        <begin position="20"/>
        <end position="31"/>
    </location>
</feature>
<dbReference type="GeneTree" id="ENSGT00940000177016"/>
<keyword evidence="4" id="KW-1185">Reference proteome</keyword>
<evidence type="ECO:0000256" key="2">
    <source>
        <dbReference type="SAM" id="Phobius"/>
    </source>
</evidence>
<sequence length="287" mass="30787">SSPEFTRKDYGNYCSGATRGRSESRESEIRVRLQSASPTPWTELDDVKKLLKGRSSSVSPTRSSSASITLPVPKKASVETKTISYDTTVRSGQYDTLDSTVFPTFSWSTSTLPSSSTTVINNLAPTSASVLTTSGANVNANLGGKKTFFLSSFFPLISKLCLSYIFIYAFVFTGYGVQKNVTNGGSGISTGVSTATRSQTDDAYKKDYKFVVSEKENVPAKRETDMLILAKDTGKQFTSSGIHVGGGSLSGDSIKKEKLISSYGETAQLKAETGNSYCESILKASPM</sequence>
<reference evidence="3" key="3">
    <citation type="submission" date="2025-09" db="UniProtKB">
        <authorList>
            <consortium name="Ensembl"/>
        </authorList>
    </citation>
    <scope>IDENTIFICATION</scope>
</reference>
<evidence type="ECO:0000313" key="3">
    <source>
        <dbReference type="Ensembl" id="ENSMZEP00005036972.1"/>
    </source>
</evidence>
<evidence type="ECO:0000313" key="4">
    <source>
        <dbReference type="Proteomes" id="UP000265160"/>
    </source>
</evidence>
<dbReference type="STRING" id="106582.ENSMZEP00005036972"/>
<accession>A0A3P9DRU7</accession>
<dbReference type="AlphaFoldDB" id="A0A3P9DRU7"/>
<organism evidence="3 4">
    <name type="scientific">Maylandia zebra</name>
    <name type="common">zebra mbuna</name>
    <dbReference type="NCBI Taxonomy" id="106582"/>
    <lineage>
        <taxon>Eukaryota</taxon>
        <taxon>Metazoa</taxon>
        <taxon>Chordata</taxon>
        <taxon>Craniata</taxon>
        <taxon>Vertebrata</taxon>
        <taxon>Euteleostomi</taxon>
        <taxon>Actinopterygii</taxon>
        <taxon>Neopterygii</taxon>
        <taxon>Teleostei</taxon>
        <taxon>Neoteleostei</taxon>
        <taxon>Acanthomorphata</taxon>
        <taxon>Ovalentaria</taxon>
        <taxon>Cichlomorphae</taxon>
        <taxon>Cichliformes</taxon>
        <taxon>Cichlidae</taxon>
        <taxon>African cichlids</taxon>
        <taxon>Pseudocrenilabrinae</taxon>
        <taxon>Haplochromini</taxon>
        <taxon>Maylandia</taxon>
        <taxon>Maylandia zebra complex</taxon>
    </lineage>
</organism>